<evidence type="ECO:0000313" key="4">
    <source>
        <dbReference type="Proteomes" id="UP000235388"/>
    </source>
</evidence>
<evidence type="ECO:0000256" key="2">
    <source>
        <dbReference type="SAM" id="SignalP"/>
    </source>
</evidence>
<keyword evidence="2" id="KW-0732">Signal</keyword>
<dbReference type="EMBL" id="PGCJ01000926">
    <property type="protein sequence ID" value="PLW14251.1"/>
    <property type="molecule type" value="Genomic_DNA"/>
</dbReference>
<dbReference type="AlphaFoldDB" id="A0A2N5SLY6"/>
<evidence type="ECO:0000256" key="1">
    <source>
        <dbReference type="SAM" id="MobiDB-lite"/>
    </source>
</evidence>
<organism evidence="3 4">
    <name type="scientific">Puccinia coronata f. sp. avenae</name>
    <dbReference type="NCBI Taxonomy" id="200324"/>
    <lineage>
        <taxon>Eukaryota</taxon>
        <taxon>Fungi</taxon>
        <taxon>Dikarya</taxon>
        <taxon>Basidiomycota</taxon>
        <taxon>Pucciniomycotina</taxon>
        <taxon>Pucciniomycetes</taxon>
        <taxon>Pucciniales</taxon>
        <taxon>Pucciniaceae</taxon>
        <taxon>Puccinia</taxon>
    </lineage>
</organism>
<proteinExistence type="predicted"/>
<sequence>MLYSPSRSSSVIVSFVLSILVVVTQAAPIDVPGGLNNVTPINTSNPLQSLDPGHLSFVKRAVGATHSSGAIGAERRLAPVRRAVGGVPDPAPTAVEHFSVLEKRSDSPSTTVVQSIDLPPETTGAPVDEYKVGLLHLVKRAPRPPRRTQKPAPAPVPNSNRLQLFLPRRPPPIFIFTKLSPKNTLLSLNIIDFCFPLLCNLPP</sequence>
<reference evidence="3 4" key="1">
    <citation type="submission" date="2017-11" db="EMBL/GenBank/DDBJ databases">
        <title>De novo assembly and phasing of dikaryotic genomes from two isolates of Puccinia coronata f. sp. avenae, the causal agent of oat crown rust.</title>
        <authorList>
            <person name="Miller M.E."/>
            <person name="Zhang Y."/>
            <person name="Omidvar V."/>
            <person name="Sperschneider J."/>
            <person name="Schwessinger B."/>
            <person name="Raley C."/>
            <person name="Palmer J.M."/>
            <person name="Garnica D."/>
            <person name="Upadhyaya N."/>
            <person name="Rathjen J."/>
            <person name="Taylor J.M."/>
            <person name="Park R.F."/>
            <person name="Dodds P.N."/>
            <person name="Hirsch C.D."/>
            <person name="Kianian S.F."/>
            <person name="Figueroa M."/>
        </authorList>
    </citation>
    <scope>NUCLEOTIDE SEQUENCE [LARGE SCALE GENOMIC DNA]</scope>
    <source>
        <strain evidence="3">12NC29</strain>
    </source>
</reference>
<evidence type="ECO:0000313" key="3">
    <source>
        <dbReference type="EMBL" id="PLW14251.1"/>
    </source>
</evidence>
<name>A0A2N5SLY6_9BASI</name>
<protein>
    <submittedName>
        <fullName evidence="3">Uncharacterized protein</fullName>
    </submittedName>
</protein>
<comment type="caution">
    <text evidence="3">The sequence shown here is derived from an EMBL/GenBank/DDBJ whole genome shotgun (WGS) entry which is preliminary data.</text>
</comment>
<feature type="region of interest" description="Disordered" evidence="1">
    <location>
        <begin position="141"/>
        <end position="162"/>
    </location>
</feature>
<dbReference type="Proteomes" id="UP000235388">
    <property type="component" value="Unassembled WGS sequence"/>
</dbReference>
<accession>A0A2N5SLY6</accession>
<gene>
    <name evidence="3" type="ORF">PCANC_14513</name>
</gene>
<keyword evidence="4" id="KW-1185">Reference proteome</keyword>
<feature type="chain" id="PRO_5014633152" evidence="2">
    <location>
        <begin position="27"/>
        <end position="203"/>
    </location>
</feature>
<feature type="signal peptide" evidence="2">
    <location>
        <begin position="1"/>
        <end position="26"/>
    </location>
</feature>